<evidence type="ECO:0000313" key="2">
    <source>
        <dbReference type="Proteomes" id="UP000694555"/>
    </source>
</evidence>
<accession>A0A8C0BLX6</accession>
<dbReference type="Ensembl" id="ENSBJAT00000019480.1">
    <property type="protein sequence ID" value="ENSBJAP00000018957.1"/>
    <property type="gene ID" value="ENSBJAG00000012464.1"/>
</dbReference>
<evidence type="ECO:0000313" key="1">
    <source>
        <dbReference type="Ensembl" id="ENSBJAP00000018957.1"/>
    </source>
</evidence>
<dbReference type="Proteomes" id="UP000694555">
    <property type="component" value="Unplaced"/>
</dbReference>
<reference evidence="1" key="2">
    <citation type="submission" date="2025-09" db="UniProtKB">
        <authorList>
            <consortium name="Ensembl"/>
        </authorList>
    </citation>
    <scope>IDENTIFICATION</scope>
</reference>
<proteinExistence type="predicted"/>
<reference evidence="1" key="1">
    <citation type="submission" date="2025-08" db="UniProtKB">
        <authorList>
            <consortium name="Ensembl"/>
        </authorList>
    </citation>
    <scope>IDENTIFICATION</scope>
</reference>
<name>A0A8C0BLX6_9AVES</name>
<dbReference type="AlphaFoldDB" id="A0A8C0BLX6"/>
<protein>
    <submittedName>
        <fullName evidence="1">Uncharacterized protein</fullName>
    </submittedName>
</protein>
<sequence>AGPGRPLWVGRLAAEDWMVNQHVGKDNGKIVTSDDILLTWCPDCIQAAGNISRLLRTVSHVFIYSQLSKKCL</sequence>
<keyword evidence="2" id="KW-1185">Reference proteome</keyword>
<organism evidence="1 2">
    <name type="scientific">Buteo japonicus</name>
    <dbReference type="NCBI Taxonomy" id="224669"/>
    <lineage>
        <taxon>Eukaryota</taxon>
        <taxon>Metazoa</taxon>
        <taxon>Chordata</taxon>
        <taxon>Craniata</taxon>
        <taxon>Vertebrata</taxon>
        <taxon>Euteleostomi</taxon>
        <taxon>Archelosauria</taxon>
        <taxon>Archosauria</taxon>
        <taxon>Dinosauria</taxon>
        <taxon>Saurischia</taxon>
        <taxon>Theropoda</taxon>
        <taxon>Coelurosauria</taxon>
        <taxon>Aves</taxon>
        <taxon>Neognathae</taxon>
        <taxon>Neoaves</taxon>
        <taxon>Telluraves</taxon>
        <taxon>Accipitrimorphae</taxon>
        <taxon>Accipitriformes</taxon>
        <taxon>Accipitridae</taxon>
        <taxon>Accipitrinae</taxon>
        <taxon>Buteo</taxon>
    </lineage>
</organism>